<evidence type="ECO:0000256" key="4">
    <source>
        <dbReference type="ARBA" id="ARBA00022989"/>
    </source>
</evidence>
<evidence type="ECO:0000313" key="8">
    <source>
        <dbReference type="Proteomes" id="UP000037405"/>
    </source>
</evidence>
<dbReference type="GO" id="GO:0005886">
    <property type="term" value="C:plasma membrane"/>
    <property type="evidence" value="ECO:0007669"/>
    <property type="project" value="UniProtKB-SubCell"/>
</dbReference>
<dbReference type="NCBIfam" id="NF002460">
    <property type="entry name" value="PRK01658.1"/>
    <property type="match status" value="1"/>
</dbReference>
<accession>A0A0M0G046</accession>
<evidence type="ECO:0000313" key="7">
    <source>
        <dbReference type="EMBL" id="KON83143.1"/>
    </source>
</evidence>
<dbReference type="PANTHER" id="PTHR33931">
    <property type="entry name" value="HOLIN-LIKE PROTEIN CIDA-RELATED"/>
    <property type="match status" value="1"/>
</dbReference>
<dbReference type="EMBL" id="LGUE01000008">
    <property type="protein sequence ID" value="KON83143.1"/>
    <property type="molecule type" value="Genomic_DNA"/>
</dbReference>
<gene>
    <name evidence="7" type="ORF">AF331_20150</name>
</gene>
<feature type="transmembrane region" description="Helical" evidence="6">
    <location>
        <begin position="31"/>
        <end position="54"/>
    </location>
</feature>
<name>A0A0M0G046_9BACI</name>
<organism evidence="7 8">
    <name type="scientific">Rossellomorea marisflavi</name>
    <dbReference type="NCBI Taxonomy" id="189381"/>
    <lineage>
        <taxon>Bacteria</taxon>
        <taxon>Bacillati</taxon>
        <taxon>Bacillota</taxon>
        <taxon>Bacilli</taxon>
        <taxon>Bacillales</taxon>
        <taxon>Bacillaceae</taxon>
        <taxon>Rossellomorea</taxon>
    </lineage>
</organism>
<feature type="transmembrane region" description="Helical" evidence="6">
    <location>
        <begin position="7"/>
        <end position="25"/>
    </location>
</feature>
<comment type="caution">
    <text evidence="7">The sequence shown here is derived from an EMBL/GenBank/DDBJ whole genome shotgun (WGS) entry which is preliminary data.</text>
</comment>
<sequence>MKVLRIILQVGILYVFSFAGGWIQQALDLPIAGSIVGLLLLLLCLAIKVVPVVVVEDGASFLLSILPLLFIPAMAGVMNYPGLVSPTGAALFLIVIVSTVVTIAVAGHASQLLEKRSKRKEEKRCSNSCSQS</sequence>
<feature type="transmembrane region" description="Helical" evidence="6">
    <location>
        <begin position="89"/>
        <end position="113"/>
    </location>
</feature>
<evidence type="ECO:0000256" key="2">
    <source>
        <dbReference type="ARBA" id="ARBA00022475"/>
    </source>
</evidence>
<dbReference type="STRING" id="189381.GCA_900166615_00186"/>
<evidence type="ECO:0000256" key="1">
    <source>
        <dbReference type="ARBA" id="ARBA00004651"/>
    </source>
</evidence>
<proteinExistence type="predicted"/>
<evidence type="ECO:0000256" key="6">
    <source>
        <dbReference type="SAM" id="Phobius"/>
    </source>
</evidence>
<dbReference type="RefSeq" id="WP_053429765.1">
    <property type="nucleotide sequence ID" value="NZ_JAMQJB010000005.1"/>
</dbReference>
<feature type="transmembrane region" description="Helical" evidence="6">
    <location>
        <begin position="61"/>
        <end position="83"/>
    </location>
</feature>
<protein>
    <submittedName>
        <fullName evidence="7">Membrane protein</fullName>
    </submittedName>
</protein>
<evidence type="ECO:0000256" key="5">
    <source>
        <dbReference type="ARBA" id="ARBA00023136"/>
    </source>
</evidence>
<dbReference type="Pfam" id="PF03788">
    <property type="entry name" value="LrgA"/>
    <property type="match status" value="1"/>
</dbReference>
<keyword evidence="2" id="KW-1003">Cell membrane</keyword>
<keyword evidence="3 6" id="KW-0812">Transmembrane</keyword>
<dbReference type="AlphaFoldDB" id="A0A0M0G046"/>
<dbReference type="Proteomes" id="UP000037405">
    <property type="component" value="Unassembled WGS sequence"/>
</dbReference>
<keyword evidence="4 6" id="KW-1133">Transmembrane helix</keyword>
<comment type="subcellular location">
    <subcellularLocation>
        <location evidence="1">Cell membrane</location>
        <topology evidence="1">Multi-pass membrane protein</topology>
    </subcellularLocation>
</comment>
<evidence type="ECO:0000256" key="3">
    <source>
        <dbReference type="ARBA" id="ARBA00022692"/>
    </source>
</evidence>
<dbReference type="PANTHER" id="PTHR33931:SF6">
    <property type="entry name" value="INTEGRAL MEMBRANE PROTEIN YXZK-RELATED"/>
    <property type="match status" value="1"/>
</dbReference>
<keyword evidence="5 6" id="KW-0472">Membrane</keyword>
<keyword evidence="8" id="KW-1185">Reference proteome</keyword>
<reference evidence="8" key="1">
    <citation type="submission" date="2015-07" db="EMBL/GenBank/DDBJ databases">
        <title>Fjat-14235 jcm11544.</title>
        <authorList>
            <person name="Liu B."/>
            <person name="Wang J."/>
            <person name="Zhu Y."/>
            <person name="Liu G."/>
            <person name="Chen Q."/>
            <person name="Chen Z."/>
            <person name="Lan J."/>
            <person name="Che J."/>
            <person name="Ge C."/>
            <person name="Shi H."/>
            <person name="Pan Z."/>
            <person name="Liu X."/>
        </authorList>
    </citation>
    <scope>NUCLEOTIDE SEQUENCE [LARGE SCALE GENOMIC DNA]</scope>
    <source>
        <strain evidence="8">JCM 11544</strain>
    </source>
</reference>
<dbReference type="PATRIC" id="fig|189381.12.peg.3565"/>
<dbReference type="OrthoDB" id="3176438at2"/>
<dbReference type="InterPro" id="IPR005538">
    <property type="entry name" value="LrgA/CidA"/>
</dbReference>